<dbReference type="InterPro" id="IPR038770">
    <property type="entry name" value="Na+/solute_symporter_sf"/>
</dbReference>
<evidence type="ECO:0000313" key="4">
    <source>
        <dbReference type="Proteomes" id="UP001527925"/>
    </source>
</evidence>
<evidence type="ECO:0000256" key="1">
    <source>
        <dbReference type="SAM" id="Phobius"/>
    </source>
</evidence>
<feature type="transmembrane region" description="Helical" evidence="1">
    <location>
        <begin position="143"/>
        <end position="167"/>
    </location>
</feature>
<feature type="chain" id="PRO_5046854316" evidence="2">
    <location>
        <begin position="28"/>
        <end position="391"/>
    </location>
</feature>
<feature type="signal peptide" evidence="2">
    <location>
        <begin position="1"/>
        <end position="27"/>
    </location>
</feature>
<dbReference type="Proteomes" id="UP001527925">
    <property type="component" value="Unassembled WGS sequence"/>
</dbReference>
<evidence type="ECO:0000256" key="2">
    <source>
        <dbReference type="SAM" id="SignalP"/>
    </source>
</evidence>
<feature type="transmembrane region" description="Helical" evidence="1">
    <location>
        <begin position="209"/>
        <end position="229"/>
    </location>
</feature>
<dbReference type="GO" id="GO:0016787">
    <property type="term" value="F:hydrolase activity"/>
    <property type="evidence" value="ECO:0007669"/>
    <property type="project" value="UniProtKB-KW"/>
</dbReference>
<organism evidence="3 4">
    <name type="scientific">Polyrhizophydium stewartii</name>
    <dbReference type="NCBI Taxonomy" id="2732419"/>
    <lineage>
        <taxon>Eukaryota</taxon>
        <taxon>Fungi</taxon>
        <taxon>Fungi incertae sedis</taxon>
        <taxon>Chytridiomycota</taxon>
        <taxon>Chytridiomycota incertae sedis</taxon>
        <taxon>Chytridiomycetes</taxon>
        <taxon>Rhizophydiales</taxon>
        <taxon>Rhizophydiales incertae sedis</taxon>
        <taxon>Polyrhizophydium</taxon>
    </lineage>
</organism>
<name>A0ABR4MX47_9FUNG</name>
<keyword evidence="1" id="KW-1133">Transmembrane helix</keyword>
<dbReference type="PANTHER" id="PTHR18640:SF5">
    <property type="entry name" value="SODIUM_BILE ACID COTRANSPORTER 7"/>
    <property type="match status" value="1"/>
</dbReference>
<keyword evidence="3" id="KW-0378">Hydrolase</keyword>
<comment type="caution">
    <text evidence="3">The sequence shown here is derived from an EMBL/GenBank/DDBJ whole genome shotgun (WGS) entry which is preliminary data.</text>
</comment>
<dbReference type="PANTHER" id="PTHR18640">
    <property type="entry name" value="SOLUTE CARRIER FAMILY 10 MEMBER 7"/>
    <property type="match status" value="1"/>
</dbReference>
<feature type="transmembrane region" description="Helical" evidence="1">
    <location>
        <begin position="74"/>
        <end position="94"/>
    </location>
</feature>
<keyword evidence="4" id="KW-1185">Reference proteome</keyword>
<proteinExistence type="predicted"/>
<feature type="transmembrane region" description="Helical" evidence="1">
    <location>
        <begin position="282"/>
        <end position="307"/>
    </location>
</feature>
<dbReference type="InterPro" id="IPR016833">
    <property type="entry name" value="Put_Na-Bile_cotransptr"/>
</dbReference>
<feature type="transmembrane region" description="Helical" evidence="1">
    <location>
        <begin position="241"/>
        <end position="262"/>
    </location>
</feature>
<dbReference type="Pfam" id="PF13593">
    <property type="entry name" value="SBF_like"/>
    <property type="match status" value="1"/>
</dbReference>
<gene>
    <name evidence="3" type="primary">RCH1_1</name>
    <name evidence="3" type="ORF">HK105_208724</name>
</gene>
<keyword evidence="2" id="KW-0732">Signal</keyword>
<dbReference type="EMBL" id="JADGIZ020000087">
    <property type="protein sequence ID" value="KAL2911791.1"/>
    <property type="molecule type" value="Genomic_DNA"/>
</dbReference>
<accession>A0ABR4MX47</accession>
<sequence>MIRRTVGVLREQWFIVAMLAAIALAHAAPEFGRSGGPLRPELVVRKLGLFIIFWTAGLNIRASQLAAAAAKVRVHLLVALTSLAAVPAAVFWLLRPLLAVGLSAAAAASAGGAVPAPHPSPAAASPHAVPAATVAGQAAPQEWIAALGNGLLVLACLPSPVGSSLILTRACAGNEATSIFNSTLGSLLGIVATPALVFVFLGHAGSVPFIQTLTSLGSTVLVPLLAGQVSRLVIERIRPSLLSLPFSQLSSFVLLGIIYSTFCDAFYVPPAGSAAALAKRSANLPLAALAVLEATLVGLHLMCLLLVRQVGEHILGIERADNVAAMFSAAQKSLTLGIPMVNVLFGDRPDFAVVVLPLLMYHPTQILLDSMLTGALRAWVLADRRSSTKTK</sequence>
<feature type="transmembrane region" description="Helical" evidence="1">
    <location>
        <begin position="179"/>
        <end position="203"/>
    </location>
</feature>
<feature type="transmembrane region" description="Helical" evidence="1">
    <location>
        <begin position="43"/>
        <end position="62"/>
    </location>
</feature>
<dbReference type="Gene3D" id="1.20.1530.20">
    <property type="match status" value="1"/>
</dbReference>
<evidence type="ECO:0000313" key="3">
    <source>
        <dbReference type="EMBL" id="KAL2911791.1"/>
    </source>
</evidence>
<keyword evidence="1" id="KW-0472">Membrane</keyword>
<reference evidence="3 4" key="1">
    <citation type="submission" date="2023-09" db="EMBL/GenBank/DDBJ databases">
        <title>Pangenome analysis of Batrachochytrium dendrobatidis and related Chytrids.</title>
        <authorList>
            <person name="Yacoub M.N."/>
            <person name="Stajich J.E."/>
            <person name="James T.Y."/>
        </authorList>
    </citation>
    <scope>NUCLEOTIDE SEQUENCE [LARGE SCALE GENOMIC DNA]</scope>
    <source>
        <strain evidence="3 4">JEL0888</strain>
    </source>
</reference>
<dbReference type="EC" id="3.4.25.1" evidence="3"/>
<keyword evidence="1" id="KW-0812">Transmembrane</keyword>
<protein>
    <submittedName>
        <fullName evidence="3">LRR receptor-like serine/threonine-protein kinase RGI2</fullName>
        <ecNumber evidence="3">3.4.25.1</ecNumber>
    </submittedName>
</protein>